<sequence length="243" mass="27741">MPKALVFQLSGKMAHFRKFYTNSSSLSYYFPPKTAVSGIIAAMLGLQRDSYYDTFSEPACITVEILTPLRKKIHVVNYLLVKQPSDIRGTSGGTQVPLEFVTASNFPENLTYNVYFTHQDTSLYNRLKETLQKGLYKYPVYLGITELPASVAFFGEFEFEERNPSGTLEICTPVPIEKVENLTDLMFENINVHKDKMPVHFTTQRTLKKVTDYIFRPDGQPIRVKLVGPIVHFPELGKNIVWL</sequence>
<comment type="caution">
    <text evidence="2">The sequence shown here is derived from an EMBL/GenBank/DDBJ whole genome shotgun (WGS) entry which is preliminary data.</text>
</comment>
<dbReference type="AlphaFoldDB" id="A0A1E3G1Z2"/>
<organism evidence="2 3">
    <name type="scientific">Fervidobacterium thailandense</name>
    <dbReference type="NCBI Taxonomy" id="1008305"/>
    <lineage>
        <taxon>Bacteria</taxon>
        <taxon>Thermotogati</taxon>
        <taxon>Thermotogota</taxon>
        <taxon>Thermotogae</taxon>
        <taxon>Thermotogales</taxon>
        <taxon>Fervidobacteriaceae</taxon>
        <taxon>Fervidobacterium</taxon>
    </lineage>
</organism>
<dbReference type="NCBIfam" id="TIGR02593">
    <property type="entry name" value="CRISPR_cas5"/>
    <property type="match status" value="1"/>
</dbReference>
<evidence type="ECO:0008006" key="4">
    <source>
        <dbReference type="Google" id="ProtNLM"/>
    </source>
</evidence>
<dbReference type="Proteomes" id="UP000094570">
    <property type="component" value="Unassembled WGS sequence"/>
</dbReference>
<accession>A0A1E3G1Z2</accession>
<keyword evidence="1" id="KW-0051">Antiviral defense</keyword>
<dbReference type="EMBL" id="LWAF01000027">
    <property type="protein sequence ID" value="ODN29668.1"/>
    <property type="molecule type" value="Genomic_DNA"/>
</dbReference>
<protein>
    <recommendedName>
        <fullName evidence="4">Type I-B CRISPR-associated protein Cas5</fullName>
    </recommendedName>
</protein>
<keyword evidence="3" id="KW-1185">Reference proteome</keyword>
<dbReference type="GO" id="GO:0051607">
    <property type="term" value="P:defense response to virus"/>
    <property type="evidence" value="ECO:0007669"/>
    <property type="project" value="UniProtKB-KW"/>
</dbReference>
<dbReference type="OrthoDB" id="1805474at2"/>
<dbReference type="Gene3D" id="3.30.70.2660">
    <property type="match status" value="1"/>
</dbReference>
<gene>
    <name evidence="2" type="ORF">A4H02_09495</name>
</gene>
<dbReference type="STRING" id="1008305.A4H02_09495"/>
<dbReference type="GO" id="GO:0043571">
    <property type="term" value="P:maintenance of CRISPR repeat elements"/>
    <property type="evidence" value="ECO:0007669"/>
    <property type="project" value="InterPro"/>
</dbReference>
<dbReference type="InterPro" id="IPR021124">
    <property type="entry name" value="CRISPR-assoc_prot_Cas5"/>
</dbReference>
<dbReference type="NCBIfam" id="TIGR02592">
    <property type="entry name" value="cas_Cas5h"/>
    <property type="match status" value="1"/>
</dbReference>
<reference evidence="3" key="1">
    <citation type="submission" date="2016-04" db="EMBL/GenBank/DDBJ databases">
        <title>The genome sequence project of a novel Fervidobacterium isolate from a hot spring in Thailand.</title>
        <authorList>
            <person name="Gonzalez J.M."/>
            <person name="Cuecas A."/>
            <person name="Kanoksilapatham W."/>
        </authorList>
    </citation>
    <scope>NUCLEOTIDE SEQUENCE [LARGE SCALE GENOMIC DNA]</scope>
    <source>
        <strain evidence="3">FC2004</strain>
    </source>
</reference>
<evidence type="ECO:0000313" key="3">
    <source>
        <dbReference type="Proteomes" id="UP000094570"/>
    </source>
</evidence>
<dbReference type="RefSeq" id="WP_069293939.1">
    <property type="nucleotide sequence ID" value="NZ_CP140110.1"/>
</dbReference>
<evidence type="ECO:0000313" key="2">
    <source>
        <dbReference type="EMBL" id="ODN29668.1"/>
    </source>
</evidence>
<proteinExistence type="predicted"/>
<dbReference type="Pfam" id="PF09704">
    <property type="entry name" value="Cas_Cas5d"/>
    <property type="match status" value="1"/>
</dbReference>
<evidence type="ECO:0000256" key="1">
    <source>
        <dbReference type="ARBA" id="ARBA00023118"/>
    </source>
</evidence>
<name>A0A1E3G1Z2_9BACT</name>
<dbReference type="InterPro" id="IPR013422">
    <property type="entry name" value="CRISPR-assoc_prot_Cas5_N"/>
</dbReference>
<dbReference type="InterPro" id="IPR013421">
    <property type="entry name" value="CRISPR-assoc_prot_Cas5_HALMA"/>
</dbReference>